<name>A0A7Y9RQ82_9ACTN</name>
<evidence type="ECO:0000256" key="3">
    <source>
        <dbReference type="SAM" id="SignalP"/>
    </source>
</evidence>
<evidence type="ECO:0000313" key="4">
    <source>
        <dbReference type="EMBL" id="NYG54310.1"/>
    </source>
</evidence>
<dbReference type="RefSeq" id="WP_179516956.1">
    <property type="nucleotide sequence ID" value="NZ_JACCAC010000001.1"/>
</dbReference>
<proteinExistence type="predicted"/>
<organism evidence="4 5">
    <name type="scientific">Nocardioides perillae</name>
    <dbReference type="NCBI Taxonomy" id="1119534"/>
    <lineage>
        <taxon>Bacteria</taxon>
        <taxon>Bacillati</taxon>
        <taxon>Actinomycetota</taxon>
        <taxon>Actinomycetes</taxon>
        <taxon>Propionibacteriales</taxon>
        <taxon>Nocardioidaceae</taxon>
        <taxon>Nocardioides</taxon>
    </lineage>
</organism>
<keyword evidence="2" id="KW-0812">Transmembrane</keyword>
<reference evidence="4 5" key="1">
    <citation type="submission" date="2020-07" db="EMBL/GenBank/DDBJ databases">
        <title>Sequencing the genomes of 1000 actinobacteria strains.</title>
        <authorList>
            <person name="Klenk H.-P."/>
        </authorList>
    </citation>
    <scope>NUCLEOTIDE SEQUENCE [LARGE SCALE GENOMIC DNA]</scope>
    <source>
        <strain evidence="4 5">DSM 24552</strain>
    </source>
</reference>
<evidence type="ECO:0000256" key="2">
    <source>
        <dbReference type="SAM" id="Phobius"/>
    </source>
</evidence>
<keyword evidence="2" id="KW-1133">Transmembrane helix</keyword>
<protein>
    <submittedName>
        <fullName evidence="4">MYXO-CTERM domain-containing protein</fullName>
    </submittedName>
</protein>
<accession>A0A7Y9RQ82</accession>
<feature type="chain" id="PRO_5030855245" evidence="3">
    <location>
        <begin position="32"/>
        <end position="206"/>
    </location>
</feature>
<keyword evidence="3" id="KW-0732">Signal</keyword>
<dbReference type="InterPro" id="IPR008993">
    <property type="entry name" value="TIMP-like_OB-fold"/>
</dbReference>
<keyword evidence="2" id="KW-0472">Membrane</keyword>
<dbReference type="PROSITE" id="PS51318">
    <property type="entry name" value="TAT"/>
    <property type="match status" value="1"/>
</dbReference>
<evidence type="ECO:0000256" key="1">
    <source>
        <dbReference type="SAM" id="MobiDB-lite"/>
    </source>
</evidence>
<evidence type="ECO:0000313" key="5">
    <source>
        <dbReference type="Proteomes" id="UP000544110"/>
    </source>
</evidence>
<keyword evidence="5" id="KW-1185">Reference proteome</keyword>
<dbReference type="InterPro" id="IPR006311">
    <property type="entry name" value="TAT_signal"/>
</dbReference>
<sequence>MPATPRPARRQTTLLAAALLAASPVAGLPLAAPAAAAPRGCPTAGGLAQQLADADVVLAGTVTDVVRARTDRPRQAEATYTLEVDRVWRGSTREVVEVTAPAASRTCGLALTQGRRYVLLATAQGADLSTDARLGTAPASEALLTRVTGELGEGRAVGVEPSEPADPVATTVDDSPPPDFGRTAAPGAALALVGLLGLLVVRRRAR</sequence>
<feature type="signal peptide" evidence="3">
    <location>
        <begin position="1"/>
        <end position="31"/>
    </location>
</feature>
<comment type="caution">
    <text evidence="4">The sequence shown here is derived from an EMBL/GenBank/DDBJ whole genome shotgun (WGS) entry which is preliminary data.</text>
</comment>
<gene>
    <name evidence="4" type="ORF">BJ989_000614</name>
</gene>
<dbReference type="EMBL" id="JACCAC010000001">
    <property type="protein sequence ID" value="NYG54310.1"/>
    <property type="molecule type" value="Genomic_DNA"/>
</dbReference>
<feature type="region of interest" description="Disordered" evidence="1">
    <location>
        <begin position="156"/>
        <end position="176"/>
    </location>
</feature>
<dbReference type="Proteomes" id="UP000544110">
    <property type="component" value="Unassembled WGS sequence"/>
</dbReference>
<dbReference type="AlphaFoldDB" id="A0A7Y9RQ82"/>
<feature type="transmembrane region" description="Helical" evidence="2">
    <location>
        <begin position="184"/>
        <end position="201"/>
    </location>
</feature>
<dbReference type="SUPFAM" id="SSF50242">
    <property type="entry name" value="TIMP-like"/>
    <property type="match status" value="1"/>
</dbReference>
<dbReference type="Gene3D" id="2.40.50.120">
    <property type="match status" value="1"/>
</dbReference>